<keyword evidence="1" id="KW-1133">Transmembrane helix</keyword>
<accession>A0ABP8NRG0</accession>
<comment type="caution">
    <text evidence="3">The sequence shown here is derived from an EMBL/GenBank/DDBJ whole genome shotgun (WGS) entry which is preliminary data.</text>
</comment>
<keyword evidence="4" id="KW-1185">Reference proteome</keyword>
<keyword evidence="1" id="KW-0812">Transmembrane</keyword>
<dbReference type="InterPro" id="IPR021255">
    <property type="entry name" value="DUF2807"/>
</dbReference>
<reference evidence="4" key="1">
    <citation type="journal article" date="2019" name="Int. J. Syst. Evol. Microbiol.">
        <title>The Global Catalogue of Microorganisms (GCM) 10K type strain sequencing project: providing services to taxonomists for standard genome sequencing and annotation.</title>
        <authorList>
            <consortium name="The Broad Institute Genomics Platform"/>
            <consortium name="The Broad Institute Genome Sequencing Center for Infectious Disease"/>
            <person name="Wu L."/>
            <person name="Ma J."/>
        </authorList>
    </citation>
    <scope>NUCLEOTIDE SEQUENCE [LARGE SCALE GENOMIC DNA]</scope>
    <source>
        <strain evidence="4">JCM 17927</strain>
    </source>
</reference>
<gene>
    <name evidence="3" type="ORF">GCM10023189_58250</name>
</gene>
<keyword evidence="1" id="KW-0472">Membrane</keyword>
<feature type="domain" description="Putative auto-transporter adhesin head GIN" evidence="2">
    <location>
        <begin position="60"/>
        <end position="241"/>
    </location>
</feature>
<dbReference type="Pfam" id="PF10988">
    <property type="entry name" value="DUF2807"/>
    <property type="match status" value="1"/>
</dbReference>
<dbReference type="RefSeq" id="WP_345249876.1">
    <property type="nucleotide sequence ID" value="NZ_BAABHD010000084.1"/>
</dbReference>
<dbReference type="Gene3D" id="2.160.20.120">
    <property type="match status" value="1"/>
</dbReference>
<name>A0ABP8NRG0_9BACT</name>
<evidence type="ECO:0000256" key="1">
    <source>
        <dbReference type="SAM" id="Phobius"/>
    </source>
</evidence>
<evidence type="ECO:0000259" key="2">
    <source>
        <dbReference type="Pfam" id="PF10988"/>
    </source>
</evidence>
<dbReference type="EMBL" id="BAABHD010000084">
    <property type="protein sequence ID" value="GAA4470138.1"/>
    <property type="molecule type" value="Genomic_DNA"/>
</dbReference>
<proteinExistence type="predicted"/>
<organism evidence="3 4">
    <name type="scientific">Nibrella saemangeumensis</name>
    <dbReference type="NCBI Taxonomy" id="1084526"/>
    <lineage>
        <taxon>Bacteria</taxon>
        <taxon>Pseudomonadati</taxon>
        <taxon>Bacteroidota</taxon>
        <taxon>Cytophagia</taxon>
        <taxon>Cytophagales</taxon>
        <taxon>Spirosomataceae</taxon>
        <taxon>Nibrella</taxon>
    </lineage>
</organism>
<evidence type="ECO:0000313" key="3">
    <source>
        <dbReference type="EMBL" id="GAA4470138.1"/>
    </source>
</evidence>
<protein>
    <recommendedName>
        <fullName evidence="2">Putative auto-transporter adhesin head GIN domain-containing protein</fullName>
    </recommendedName>
</protein>
<sequence length="256" mass="27838">MSTLLTINLLAMDLLAPDAVTHYLHLVLLSVGLLALIGTVWWQVGKESYEDVTENRDLSPFDSLAIWGALNVLVTPGNTATITLRGTRRAIDCLRVRQYGRTLKLGSRFGFWRRQRDLFLTITTPDLKKLDVSGACAVQLNGFTKQQTMDLSISGACNINYDGEAEQMTADVSGASRLTLVGHGARLSADLTGASQLQAFDFQVSEARIDVTGACSARLNVLNQLWAEATGASKIQYRGEPRIQFKSSGASSIGRV</sequence>
<evidence type="ECO:0000313" key="4">
    <source>
        <dbReference type="Proteomes" id="UP001501175"/>
    </source>
</evidence>
<dbReference type="Proteomes" id="UP001501175">
    <property type="component" value="Unassembled WGS sequence"/>
</dbReference>
<feature type="transmembrane region" description="Helical" evidence="1">
    <location>
        <begin position="20"/>
        <end position="42"/>
    </location>
</feature>